<keyword evidence="4 7" id="KW-0472">Membrane</keyword>
<dbReference type="EMBL" id="JBEAFC010000009">
    <property type="protein sequence ID" value="KAL1541095.1"/>
    <property type="molecule type" value="Genomic_DNA"/>
</dbReference>
<evidence type="ECO:0000313" key="10">
    <source>
        <dbReference type="Proteomes" id="UP001567538"/>
    </source>
</evidence>
<accession>A0ABD1GAD3</accession>
<evidence type="ECO:0000313" key="9">
    <source>
        <dbReference type="EMBL" id="KAL1541095.1"/>
    </source>
</evidence>
<evidence type="ECO:0000256" key="5">
    <source>
        <dbReference type="ARBA" id="ARBA00024362"/>
    </source>
</evidence>
<dbReference type="AlphaFoldDB" id="A0ABD1GAD3"/>
<feature type="transmembrane region" description="Helical" evidence="7">
    <location>
        <begin position="124"/>
        <end position="146"/>
    </location>
</feature>
<feature type="transmembrane region" description="Helical" evidence="7">
    <location>
        <begin position="43"/>
        <end position="68"/>
    </location>
</feature>
<comment type="similarity">
    <text evidence="5">Belongs to the major facilitator superfamily. Sodium/anion cotransporter (TC 2.A.1.14) family.</text>
</comment>
<evidence type="ECO:0000256" key="6">
    <source>
        <dbReference type="ARBA" id="ARBA00044504"/>
    </source>
</evidence>
<feature type="domain" description="Major facilitator superfamily (MFS) profile" evidence="8">
    <location>
        <begin position="1"/>
        <end position="217"/>
    </location>
</feature>
<evidence type="ECO:0000256" key="4">
    <source>
        <dbReference type="ARBA" id="ARBA00023136"/>
    </source>
</evidence>
<comment type="caution">
    <text evidence="9">The sequence shown here is derived from an EMBL/GenBank/DDBJ whole genome shotgun (WGS) entry which is preliminary data.</text>
</comment>
<name>A0ABD1GAD3_SALDI</name>
<evidence type="ECO:0000256" key="7">
    <source>
        <dbReference type="SAM" id="Phobius"/>
    </source>
</evidence>
<dbReference type="SUPFAM" id="SSF103473">
    <property type="entry name" value="MFS general substrate transporter"/>
    <property type="match status" value="1"/>
</dbReference>
<dbReference type="InterPro" id="IPR011701">
    <property type="entry name" value="MFS"/>
</dbReference>
<feature type="transmembrane region" description="Helical" evidence="7">
    <location>
        <begin position="152"/>
        <end position="171"/>
    </location>
</feature>
<reference evidence="9 10" key="1">
    <citation type="submission" date="2024-06" db="EMBL/GenBank/DDBJ databases">
        <title>A chromosome level genome sequence of Diviner's sage (Salvia divinorum).</title>
        <authorList>
            <person name="Ford S.A."/>
            <person name="Ro D.-K."/>
            <person name="Ness R.W."/>
            <person name="Phillips M.A."/>
        </authorList>
    </citation>
    <scope>NUCLEOTIDE SEQUENCE [LARGE SCALE GENOMIC DNA]</scope>
    <source>
        <strain evidence="9">SAF-2024a</strain>
        <tissue evidence="9">Leaf</tissue>
    </source>
</reference>
<dbReference type="InterPro" id="IPR020846">
    <property type="entry name" value="MFS_dom"/>
</dbReference>
<proteinExistence type="inferred from homology"/>
<dbReference type="PANTHER" id="PTHR11662">
    <property type="entry name" value="SOLUTE CARRIER FAMILY 17"/>
    <property type="match status" value="1"/>
</dbReference>
<evidence type="ECO:0000256" key="3">
    <source>
        <dbReference type="ARBA" id="ARBA00022989"/>
    </source>
</evidence>
<gene>
    <name evidence="9" type="primary">ANTR4</name>
    <name evidence="9" type="ORF">AAHA92_25355</name>
</gene>
<dbReference type="InterPro" id="IPR050382">
    <property type="entry name" value="MFS_Na/Anion_cotransporter"/>
</dbReference>
<evidence type="ECO:0000256" key="1">
    <source>
        <dbReference type="ARBA" id="ARBA00004141"/>
    </source>
</evidence>
<evidence type="ECO:0000259" key="8">
    <source>
        <dbReference type="PROSITE" id="PS50850"/>
    </source>
</evidence>
<sequence length="217" mass="23322">MPGWIVGAEFCGVHHFREGEGSGYACAGSGALQRRSRRYVGGYSSAFAVAQLAPSFSGVVQSSFLWGYLISPIAGGTLVDRYGESSLLALLATRMLLGIAEGVALPCMNNMIARRFPQTERSGAVGLAMAGFQLGSAIGLTLSPILMSQAGIYGPFVIFGLFGFLWLLVWVSATSSSPDRSPQISKFELRYIQSTSTIPSISKNQVQTRKRVPPFRR</sequence>
<dbReference type="PROSITE" id="PS50850">
    <property type="entry name" value="MFS"/>
    <property type="match status" value="1"/>
</dbReference>
<dbReference type="Proteomes" id="UP001567538">
    <property type="component" value="Unassembled WGS sequence"/>
</dbReference>
<organism evidence="9 10">
    <name type="scientific">Salvia divinorum</name>
    <name type="common">Maria pastora</name>
    <name type="synonym">Diviner's sage</name>
    <dbReference type="NCBI Taxonomy" id="28513"/>
    <lineage>
        <taxon>Eukaryota</taxon>
        <taxon>Viridiplantae</taxon>
        <taxon>Streptophyta</taxon>
        <taxon>Embryophyta</taxon>
        <taxon>Tracheophyta</taxon>
        <taxon>Spermatophyta</taxon>
        <taxon>Magnoliopsida</taxon>
        <taxon>eudicotyledons</taxon>
        <taxon>Gunneridae</taxon>
        <taxon>Pentapetalae</taxon>
        <taxon>asterids</taxon>
        <taxon>lamiids</taxon>
        <taxon>Lamiales</taxon>
        <taxon>Lamiaceae</taxon>
        <taxon>Nepetoideae</taxon>
        <taxon>Mentheae</taxon>
        <taxon>Salviinae</taxon>
        <taxon>Salvia</taxon>
        <taxon>Salvia subgen. Calosphace</taxon>
    </lineage>
</organism>
<dbReference type="InterPro" id="IPR036259">
    <property type="entry name" value="MFS_trans_sf"/>
</dbReference>
<keyword evidence="2 7" id="KW-0812">Transmembrane</keyword>
<feature type="transmembrane region" description="Helical" evidence="7">
    <location>
        <begin position="88"/>
        <end position="112"/>
    </location>
</feature>
<evidence type="ECO:0000256" key="2">
    <source>
        <dbReference type="ARBA" id="ARBA00022692"/>
    </source>
</evidence>
<comment type="subcellular location">
    <subcellularLocation>
        <location evidence="1">Membrane</location>
        <topology evidence="1">Multi-pass membrane protein</topology>
    </subcellularLocation>
</comment>
<keyword evidence="3 7" id="KW-1133">Transmembrane helix</keyword>
<dbReference type="Pfam" id="PF07690">
    <property type="entry name" value="MFS_1"/>
    <property type="match status" value="1"/>
</dbReference>
<dbReference type="PANTHER" id="PTHR11662:SF424">
    <property type="entry name" value="ANION TRANSPORTER 4, CHLOROPLASTIC-RELATED"/>
    <property type="match status" value="1"/>
</dbReference>
<dbReference type="GO" id="GO:0016020">
    <property type="term" value="C:membrane"/>
    <property type="evidence" value="ECO:0007669"/>
    <property type="project" value="UniProtKB-SubCell"/>
</dbReference>
<keyword evidence="10" id="KW-1185">Reference proteome</keyword>
<dbReference type="Gene3D" id="1.20.1250.20">
    <property type="entry name" value="MFS general substrate transporter like domains"/>
    <property type="match status" value="1"/>
</dbReference>
<comment type="similarity">
    <text evidence="6">Belongs to the major facilitator superfamily. Phosphate:H(+) symporter (TC 2.A.1.9) family.</text>
</comment>
<protein>
    <submittedName>
        <fullName evidence="9">Anion transporter 4, chloroplastic</fullName>
    </submittedName>
</protein>